<organism evidence="7 8">
    <name type="scientific">Candidatus Wallbacteria bacterium GWC2_49_35</name>
    <dbReference type="NCBI Taxonomy" id="1817813"/>
    <lineage>
        <taxon>Bacteria</taxon>
        <taxon>Candidatus Walliibacteriota</taxon>
    </lineage>
</organism>
<dbReference type="InterPro" id="IPR004837">
    <property type="entry name" value="NaCa_Exmemb"/>
</dbReference>
<keyword evidence="3 5" id="KW-1133">Transmembrane helix</keyword>
<feature type="domain" description="Sodium/calcium exchanger membrane region" evidence="6">
    <location>
        <begin position="37"/>
        <end position="178"/>
    </location>
</feature>
<evidence type="ECO:0000256" key="3">
    <source>
        <dbReference type="ARBA" id="ARBA00022989"/>
    </source>
</evidence>
<feature type="transmembrane region" description="Helical" evidence="5">
    <location>
        <begin position="336"/>
        <end position="353"/>
    </location>
</feature>
<evidence type="ECO:0000256" key="5">
    <source>
        <dbReference type="SAM" id="Phobius"/>
    </source>
</evidence>
<comment type="caution">
    <text evidence="7">The sequence shown here is derived from an EMBL/GenBank/DDBJ whole genome shotgun (WGS) entry which is preliminary data.</text>
</comment>
<feature type="transmembrane region" description="Helical" evidence="5">
    <location>
        <begin position="249"/>
        <end position="272"/>
    </location>
</feature>
<evidence type="ECO:0000256" key="4">
    <source>
        <dbReference type="ARBA" id="ARBA00023136"/>
    </source>
</evidence>
<evidence type="ECO:0000259" key="6">
    <source>
        <dbReference type="Pfam" id="PF01699"/>
    </source>
</evidence>
<dbReference type="GO" id="GO:0055085">
    <property type="term" value="P:transmembrane transport"/>
    <property type="evidence" value="ECO:0007669"/>
    <property type="project" value="InterPro"/>
</dbReference>
<feature type="transmembrane region" description="Helical" evidence="5">
    <location>
        <begin position="160"/>
        <end position="180"/>
    </location>
</feature>
<keyword evidence="2 5" id="KW-0812">Transmembrane</keyword>
<reference evidence="7 8" key="1">
    <citation type="journal article" date="2016" name="Nat. Commun.">
        <title>Thousands of microbial genomes shed light on interconnected biogeochemical processes in an aquifer system.</title>
        <authorList>
            <person name="Anantharaman K."/>
            <person name="Brown C.T."/>
            <person name="Hug L.A."/>
            <person name="Sharon I."/>
            <person name="Castelle C.J."/>
            <person name="Probst A.J."/>
            <person name="Thomas B.C."/>
            <person name="Singh A."/>
            <person name="Wilkins M.J."/>
            <person name="Karaoz U."/>
            <person name="Brodie E.L."/>
            <person name="Williams K.H."/>
            <person name="Hubbard S.S."/>
            <person name="Banfield J.F."/>
        </authorList>
    </citation>
    <scope>NUCLEOTIDE SEQUENCE [LARGE SCALE GENOMIC DNA]</scope>
</reference>
<dbReference type="EMBL" id="MGFH01000042">
    <property type="protein sequence ID" value="OGM07512.1"/>
    <property type="molecule type" value="Genomic_DNA"/>
</dbReference>
<sequence>MQTPTFIKVLKLITFTFLAVAVLALGYYLKLKGVIISAVIIFAAVLIGYGAEVLELVLPSGVALAIVALLQISPEFFVEWATVKKAAFDPAFLHNAMANLYGANKLLVGFGPPLVFFVYYFFSPTKKENYIKFHAIKSYSVFVMIFGIAYNFIIYLKNSLMWYDSIVLIAIYFGSVFFIGRMELHYSKLKPSAQEDGPELEDSAVEKLIHKFVIVGEKVNAYRAYIASFIFLATGGALLVGFAEEFLECLLHAATAAGVSTFIFIGYVAPFMSEFPEKLVAIGYAMKGHADTAMVNFLSSILAQLTLLTAMVPLAYSYYKGTPTGIVFDAVQSQELLLVIAMMLYSLMLFLDLKFTIRETIMALGLFIWQFVMPESRDTVTKVYFVLFLSYFLEMVLEKRHTDVIETVIKPKDI</sequence>
<gene>
    <name evidence="7" type="ORF">A2008_09205</name>
</gene>
<feature type="transmembrane region" description="Helical" evidence="5">
    <location>
        <begin position="224"/>
        <end position="243"/>
    </location>
</feature>
<evidence type="ECO:0000256" key="2">
    <source>
        <dbReference type="ARBA" id="ARBA00022692"/>
    </source>
</evidence>
<dbReference type="AlphaFoldDB" id="A0A1F7WXE2"/>
<name>A0A1F7WXE2_9BACT</name>
<evidence type="ECO:0000313" key="8">
    <source>
        <dbReference type="Proteomes" id="UP000178735"/>
    </source>
</evidence>
<dbReference type="GO" id="GO:0016020">
    <property type="term" value="C:membrane"/>
    <property type="evidence" value="ECO:0007669"/>
    <property type="project" value="UniProtKB-SubCell"/>
</dbReference>
<accession>A0A1F7WXE2</accession>
<proteinExistence type="predicted"/>
<feature type="transmembrane region" description="Helical" evidence="5">
    <location>
        <begin position="103"/>
        <end position="122"/>
    </location>
</feature>
<comment type="subcellular location">
    <subcellularLocation>
        <location evidence="1">Membrane</location>
        <topology evidence="1">Multi-pass membrane protein</topology>
    </subcellularLocation>
</comment>
<evidence type="ECO:0000313" key="7">
    <source>
        <dbReference type="EMBL" id="OGM07512.1"/>
    </source>
</evidence>
<feature type="transmembrane region" description="Helical" evidence="5">
    <location>
        <begin position="35"/>
        <end position="54"/>
    </location>
</feature>
<feature type="transmembrane region" description="Helical" evidence="5">
    <location>
        <begin position="61"/>
        <end position="83"/>
    </location>
</feature>
<keyword evidence="4 5" id="KW-0472">Membrane</keyword>
<dbReference type="Pfam" id="PF01699">
    <property type="entry name" value="Na_Ca_ex"/>
    <property type="match status" value="2"/>
</dbReference>
<dbReference type="STRING" id="1817813.A2008_09205"/>
<feature type="transmembrane region" description="Helical" evidence="5">
    <location>
        <begin position="134"/>
        <end position="154"/>
    </location>
</feature>
<feature type="transmembrane region" description="Helical" evidence="5">
    <location>
        <begin position="293"/>
        <end position="316"/>
    </location>
</feature>
<protein>
    <recommendedName>
        <fullName evidence="6">Sodium/calcium exchanger membrane region domain-containing protein</fullName>
    </recommendedName>
</protein>
<dbReference type="Proteomes" id="UP000178735">
    <property type="component" value="Unassembled WGS sequence"/>
</dbReference>
<feature type="non-terminal residue" evidence="7">
    <location>
        <position position="414"/>
    </location>
</feature>
<evidence type="ECO:0000256" key="1">
    <source>
        <dbReference type="ARBA" id="ARBA00004141"/>
    </source>
</evidence>
<feature type="domain" description="Sodium/calcium exchanger membrane region" evidence="6">
    <location>
        <begin position="228"/>
        <end position="368"/>
    </location>
</feature>
<feature type="transmembrane region" description="Helical" evidence="5">
    <location>
        <begin position="12"/>
        <end position="29"/>
    </location>
</feature>